<dbReference type="Pfam" id="PF10074">
    <property type="entry name" value="RovC_DNA-bd"/>
    <property type="match status" value="1"/>
</dbReference>
<reference evidence="2 3" key="1">
    <citation type="submission" date="2020-08" db="EMBL/GenBank/DDBJ databases">
        <title>Genomic Encyclopedia of Type Strains, Phase IV (KMG-IV): sequencing the most valuable type-strain genomes for metagenomic binning, comparative biology and taxonomic classification.</title>
        <authorList>
            <person name="Goeker M."/>
        </authorList>
    </citation>
    <scope>NUCLEOTIDE SEQUENCE [LARGE SCALE GENOMIC DNA]</scope>
    <source>
        <strain evidence="2 3">DSM 5895</strain>
    </source>
</reference>
<evidence type="ECO:0000259" key="1">
    <source>
        <dbReference type="Pfam" id="PF10074"/>
    </source>
</evidence>
<proteinExistence type="predicted"/>
<name>A0A839ZF45_9HYPH</name>
<organism evidence="2 3">
    <name type="scientific">Ancylobacter tetraedralis</name>
    <dbReference type="NCBI Taxonomy" id="217068"/>
    <lineage>
        <taxon>Bacteria</taxon>
        <taxon>Pseudomonadati</taxon>
        <taxon>Pseudomonadota</taxon>
        <taxon>Alphaproteobacteria</taxon>
        <taxon>Hyphomicrobiales</taxon>
        <taxon>Xanthobacteraceae</taxon>
        <taxon>Ancylobacter</taxon>
    </lineage>
</organism>
<evidence type="ECO:0000313" key="3">
    <source>
        <dbReference type="Proteomes" id="UP000533469"/>
    </source>
</evidence>
<dbReference type="InterPro" id="IPR018754">
    <property type="entry name" value="RovC-like_DNA-bd"/>
</dbReference>
<dbReference type="EMBL" id="JACICD010000011">
    <property type="protein sequence ID" value="MBB3773530.1"/>
    <property type="molecule type" value="Genomic_DNA"/>
</dbReference>
<gene>
    <name evidence="2" type="ORF">FHS55_004167</name>
</gene>
<feature type="domain" description="T6SS Transcription factor RovC-like DNA binding" evidence="1">
    <location>
        <begin position="26"/>
        <end position="99"/>
    </location>
</feature>
<comment type="caution">
    <text evidence="2">The sequence shown here is derived from an EMBL/GenBank/DDBJ whole genome shotgun (WGS) entry which is preliminary data.</text>
</comment>
<sequence>MVDGVVGDRLIRAWEADIIEAFDDMAPSGQELTAYDRSHIKLYMRLLDAAADGAKWQEVVEILFGIDPTVNPARAQAVHDSHLARAKWLAETGYRGLLRHGVN</sequence>
<evidence type="ECO:0000313" key="2">
    <source>
        <dbReference type="EMBL" id="MBB3773530.1"/>
    </source>
</evidence>
<dbReference type="Proteomes" id="UP000533469">
    <property type="component" value="Unassembled WGS sequence"/>
</dbReference>
<accession>A0A839ZF45</accession>
<protein>
    <recommendedName>
        <fullName evidence="1">T6SS Transcription factor RovC-like DNA binding domain-containing protein</fullName>
    </recommendedName>
</protein>
<dbReference type="AlphaFoldDB" id="A0A839ZF45"/>
<keyword evidence="3" id="KW-1185">Reference proteome</keyword>